<evidence type="ECO:0000313" key="1">
    <source>
        <dbReference type="EMBL" id="GBC00169.1"/>
    </source>
</evidence>
<dbReference type="Proteomes" id="UP000615446">
    <property type="component" value="Unassembled WGS sequence"/>
</dbReference>
<dbReference type="AlphaFoldDB" id="A0A2Z6S7H8"/>
<dbReference type="Proteomes" id="UP000247702">
    <property type="component" value="Unassembled WGS sequence"/>
</dbReference>
<accession>A0A2Z6S7H8</accession>
<sequence>MRILEPSCSQTILNDWRLLSLMKGPEVPSGNNDSIVISSGIFVIAAWNFSRCFHSERDQAAGNHRTGRESRETVQSPLLYAFRQLWLGVSLTLAV</sequence>
<proteinExistence type="predicted"/>
<dbReference type="EMBL" id="BLAL01000303">
    <property type="protein sequence ID" value="GET01958.1"/>
    <property type="molecule type" value="Genomic_DNA"/>
</dbReference>
<comment type="caution">
    <text evidence="1">The sequence shown here is derived from an EMBL/GenBank/DDBJ whole genome shotgun (WGS) entry which is preliminary data.</text>
</comment>
<reference evidence="2" key="2">
    <citation type="submission" date="2019-10" db="EMBL/GenBank/DDBJ databases">
        <title>Conservation and host-specific expression of non-tandemly repeated heterogenous ribosome RNA gene in arbuscular mycorrhizal fungi.</title>
        <authorList>
            <person name="Maeda T."/>
            <person name="Kobayashi Y."/>
            <person name="Nakagawa T."/>
            <person name="Ezawa T."/>
            <person name="Yamaguchi K."/>
            <person name="Bino T."/>
            <person name="Nishimoto Y."/>
            <person name="Shigenobu S."/>
            <person name="Kawaguchi M."/>
        </authorList>
    </citation>
    <scope>NUCLEOTIDE SEQUENCE</scope>
    <source>
        <strain evidence="2">HR1</strain>
    </source>
</reference>
<protein>
    <submittedName>
        <fullName evidence="1">Uncharacterized protein</fullName>
    </submittedName>
</protein>
<name>A0A2Z6S7H8_9GLOM</name>
<dbReference type="EMBL" id="BEXD01003083">
    <property type="protein sequence ID" value="GBC00169.1"/>
    <property type="molecule type" value="Genomic_DNA"/>
</dbReference>
<organism evidence="1 3">
    <name type="scientific">Rhizophagus clarus</name>
    <dbReference type="NCBI Taxonomy" id="94130"/>
    <lineage>
        <taxon>Eukaryota</taxon>
        <taxon>Fungi</taxon>
        <taxon>Fungi incertae sedis</taxon>
        <taxon>Mucoromycota</taxon>
        <taxon>Glomeromycotina</taxon>
        <taxon>Glomeromycetes</taxon>
        <taxon>Glomerales</taxon>
        <taxon>Glomeraceae</taxon>
        <taxon>Rhizophagus</taxon>
    </lineage>
</organism>
<gene>
    <name evidence="2" type="ORF">RCL2_002834000</name>
    <name evidence="1" type="ORF">RclHR1_37730002</name>
</gene>
<evidence type="ECO:0000313" key="3">
    <source>
        <dbReference type="Proteomes" id="UP000247702"/>
    </source>
</evidence>
<reference evidence="1 3" key="1">
    <citation type="submission" date="2017-11" db="EMBL/GenBank/DDBJ databases">
        <title>The genome of Rhizophagus clarus HR1 reveals common genetic basis of auxotrophy among arbuscular mycorrhizal fungi.</title>
        <authorList>
            <person name="Kobayashi Y."/>
        </authorList>
    </citation>
    <scope>NUCLEOTIDE SEQUENCE [LARGE SCALE GENOMIC DNA]</scope>
    <source>
        <strain evidence="1 3">HR1</strain>
    </source>
</reference>
<keyword evidence="3" id="KW-1185">Reference proteome</keyword>
<evidence type="ECO:0000313" key="2">
    <source>
        <dbReference type="EMBL" id="GET01958.1"/>
    </source>
</evidence>